<reference evidence="4 5" key="1">
    <citation type="submission" date="2020-08" db="EMBL/GenBank/DDBJ databases">
        <title>Plant Genome Project.</title>
        <authorList>
            <person name="Zhang R.-G."/>
        </authorList>
    </citation>
    <scope>NUCLEOTIDE SEQUENCE [LARGE SCALE GENOMIC DNA]</scope>
    <source>
        <tissue evidence="4">Rhizome</tissue>
    </source>
</reference>
<dbReference type="InterPro" id="IPR036890">
    <property type="entry name" value="HATPase_C_sf"/>
</dbReference>
<dbReference type="Pfam" id="PF00989">
    <property type="entry name" value="PAS"/>
    <property type="match status" value="1"/>
</dbReference>
<dbReference type="SUPFAM" id="SSF55874">
    <property type="entry name" value="ATPase domain of HSP90 chaperone/DNA topoisomerase II/histidine kinase"/>
    <property type="match status" value="1"/>
</dbReference>
<dbReference type="Pfam" id="PF00360">
    <property type="entry name" value="PHY"/>
    <property type="match status" value="1"/>
</dbReference>
<accession>A0A8J5FBP8</accession>
<sequence>MDSLTEAGYPGAAELGEDVCGMTVVKITSRDFIFWFCLHTTKEIKWVDGLRAVTNEMVRLIETATDLTGLPVAEVIGMPLIDLVEDVLIDMVASLLNHQNQIAFTFDVCDIFRCLLGCTRCDTGKKMLMDKYSRIQGDYVAIMRNPSELIPRIVIVNESGCCCEWNSAMENLSGIKKEDAIASMVLEKGSLSRQLANILDDMDLERIEPCYMELNSVEFNLGDAVDAVVSQGMILSRDRQLAVVQDWPAEAEGSIILKVIPRKERIGTRVHVVHLEFRIIHPAPGIPEALLQEMFHRSQDVSREGLGLFISQKLLKIMNGNVQHLREAERSSVKIFIEFPLVHQHHRGRRKYTYESILNMTDYIGLLAIQEQGIQEFIN</sequence>
<gene>
    <name evidence="4" type="ORF">ZIOFF_052896</name>
</gene>
<name>A0A8J5FBP8_ZINOF</name>
<dbReference type="InterPro" id="IPR003594">
    <property type="entry name" value="HATPase_dom"/>
</dbReference>
<evidence type="ECO:0000259" key="3">
    <source>
        <dbReference type="Pfam" id="PF02518"/>
    </source>
</evidence>
<protein>
    <recommendedName>
        <fullName evidence="6">Phytochrome</fullName>
    </recommendedName>
</protein>
<dbReference type="SUPFAM" id="SSF55781">
    <property type="entry name" value="GAF domain-like"/>
    <property type="match status" value="1"/>
</dbReference>
<evidence type="ECO:0000259" key="1">
    <source>
        <dbReference type="Pfam" id="PF00360"/>
    </source>
</evidence>
<dbReference type="Proteomes" id="UP000734854">
    <property type="component" value="Unassembled WGS sequence"/>
</dbReference>
<comment type="caution">
    <text evidence="4">The sequence shown here is derived from an EMBL/GenBank/DDBJ whole genome shotgun (WGS) entry which is preliminary data.</text>
</comment>
<dbReference type="Gene3D" id="3.30.450.270">
    <property type="match status" value="1"/>
</dbReference>
<dbReference type="InterPro" id="IPR013515">
    <property type="entry name" value="Phytochrome_cen-reg"/>
</dbReference>
<organism evidence="4 5">
    <name type="scientific">Zingiber officinale</name>
    <name type="common">Ginger</name>
    <name type="synonym">Amomum zingiber</name>
    <dbReference type="NCBI Taxonomy" id="94328"/>
    <lineage>
        <taxon>Eukaryota</taxon>
        <taxon>Viridiplantae</taxon>
        <taxon>Streptophyta</taxon>
        <taxon>Embryophyta</taxon>
        <taxon>Tracheophyta</taxon>
        <taxon>Spermatophyta</taxon>
        <taxon>Magnoliopsida</taxon>
        <taxon>Liliopsida</taxon>
        <taxon>Zingiberales</taxon>
        <taxon>Zingiberaceae</taxon>
        <taxon>Zingiber</taxon>
    </lineage>
</organism>
<evidence type="ECO:0008006" key="6">
    <source>
        <dbReference type="Google" id="ProtNLM"/>
    </source>
</evidence>
<dbReference type="InterPro" id="IPR043150">
    <property type="entry name" value="Phytochrome_PHY_sf"/>
</dbReference>
<dbReference type="Pfam" id="PF02518">
    <property type="entry name" value="HATPase_c"/>
    <property type="match status" value="1"/>
</dbReference>
<dbReference type="GO" id="GO:0006355">
    <property type="term" value="P:regulation of DNA-templated transcription"/>
    <property type="evidence" value="ECO:0007669"/>
    <property type="project" value="InterPro"/>
</dbReference>
<feature type="domain" description="Phytochrome central region" evidence="1">
    <location>
        <begin position="2"/>
        <end position="46"/>
    </location>
</feature>
<proteinExistence type="predicted"/>
<evidence type="ECO:0000259" key="2">
    <source>
        <dbReference type="Pfam" id="PF00989"/>
    </source>
</evidence>
<feature type="domain" description="Histidine kinase/HSP90-like ATPase" evidence="3">
    <location>
        <begin position="269"/>
        <end position="340"/>
    </location>
</feature>
<dbReference type="EMBL" id="JACMSC010000015">
    <property type="protein sequence ID" value="KAG6484381.1"/>
    <property type="molecule type" value="Genomic_DNA"/>
</dbReference>
<evidence type="ECO:0000313" key="4">
    <source>
        <dbReference type="EMBL" id="KAG6484381.1"/>
    </source>
</evidence>
<keyword evidence="5" id="KW-1185">Reference proteome</keyword>
<dbReference type="InterPro" id="IPR013767">
    <property type="entry name" value="PAS_fold"/>
</dbReference>
<dbReference type="Gene3D" id="3.30.565.10">
    <property type="entry name" value="Histidine kinase-like ATPase, C-terminal domain"/>
    <property type="match status" value="1"/>
</dbReference>
<dbReference type="GO" id="GO:0009584">
    <property type="term" value="P:detection of visible light"/>
    <property type="evidence" value="ECO:0007669"/>
    <property type="project" value="InterPro"/>
</dbReference>
<dbReference type="AlphaFoldDB" id="A0A8J5FBP8"/>
<evidence type="ECO:0000313" key="5">
    <source>
        <dbReference type="Proteomes" id="UP000734854"/>
    </source>
</evidence>
<feature type="domain" description="PAS fold" evidence="2">
    <location>
        <begin position="138"/>
        <end position="187"/>
    </location>
</feature>